<reference evidence="1 2" key="1">
    <citation type="submission" date="2016-10" db="EMBL/GenBank/DDBJ databases">
        <authorList>
            <person name="Varghese N."/>
            <person name="Submissions S."/>
        </authorList>
    </citation>
    <scope>NUCLEOTIDE SEQUENCE [LARGE SCALE GENOMIC DNA]</scope>
    <source>
        <strain evidence="1 2">DSM 13796</strain>
    </source>
</reference>
<proteinExistence type="predicted"/>
<keyword evidence="2" id="KW-1185">Reference proteome</keyword>
<name>A0A1I6C6R3_9BACI</name>
<gene>
    <name evidence="1" type="ORF">SAMN02745910_05114</name>
</gene>
<evidence type="ECO:0000313" key="1">
    <source>
        <dbReference type="EMBL" id="SFQ88755.1"/>
    </source>
</evidence>
<dbReference type="Proteomes" id="UP000182762">
    <property type="component" value="Unassembled WGS sequence"/>
</dbReference>
<organism evidence="1 2">
    <name type="scientific">Priestia endophytica DSM 13796</name>
    <dbReference type="NCBI Taxonomy" id="1121089"/>
    <lineage>
        <taxon>Bacteria</taxon>
        <taxon>Bacillati</taxon>
        <taxon>Bacillota</taxon>
        <taxon>Bacilli</taxon>
        <taxon>Bacillales</taxon>
        <taxon>Bacillaceae</taxon>
        <taxon>Priestia</taxon>
    </lineage>
</organism>
<comment type="caution">
    <text evidence="1">The sequence shown here is derived from an EMBL/GenBank/DDBJ whole genome shotgun (WGS) entry which is preliminary data.</text>
</comment>
<accession>A0A1I6C6R3</accession>
<protein>
    <submittedName>
        <fullName evidence="1">Uncharacterized protein</fullName>
    </submittedName>
</protein>
<sequence>MVRRILFVTMLLLLAIFAIDQGLSEKNKLFLEKQIIAEAQESHIIDFDQAFDFKWDNLYVFPGNTSVKEINKTLGFVWPNASSTGISKSDSHQLIVFVKDNTVTRYAKVPSQYGTLTPTDDEDVYKFT</sequence>
<dbReference type="EMBL" id="FOXX01000028">
    <property type="protein sequence ID" value="SFQ88755.1"/>
    <property type="molecule type" value="Genomic_DNA"/>
</dbReference>
<evidence type="ECO:0000313" key="2">
    <source>
        <dbReference type="Proteomes" id="UP000182762"/>
    </source>
</evidence>